<feature type="region of interest" description="Disordered" evidence="9">
    <location>
        <begin position="1"/>
        <end position="26"/>
    </location>
</feature>
<accession>A0A328DRQ0</accession>
<dbReference type="GO" id="GO:0008270">
    <property type="term" value="F:zinc ion binding"/>
    <property type="evidence" value="ECO:0007669"/>
    <property type="project" value="UniProtKB-KW"/>
</dbReference>
<dbReference type="Gene3D" id="3.30.160.60">
    <property type="entry name" value="Classic Zinc Finger"/>
    <property type="match status" value="2"/>
</dbReference>
<comment type="caution">
    <text evidence="11">The sequence shown here is derived from an EMBL/GenBank/DDBJ whole genome shotgun (WGS) entry which is preliminary data.</text>
</comment>
<dbReference type="EMBL" id="NQVE01000115">
    <property type="protein sequence ID" value="RAL47328.1"/>
    <property type="molecule type" value="Genomic_DNA"/>
</dbReference>
<sequence length="468" mass="50094">MASSPGGGKEAIRTKRKRNLPGMPDPDAEVIALSPKSLMETNKYVCDICGKGFQRDQNLQLHRRGHNLPWKLKQRPAGNEVKKKVYICPEPSCAHHDPARALGDLTGIKKHFCRKHGEKKFKCDKCSKCYAVLCDWKAHSKICGTREYPCDCGTVFARRDSFLTHRAFCDALAQESARSSHSHGEVLNLGNLKPLPPPSSSSPPPQPLTPSTAVLSPVLSIQSSELPENQSGYSHPKKELPPVSGRGGGSSASSGGGGGNFLWNARDGFLRMQETEESNNNNNNNLNTNEGAFLGLMGLSMPPSSMHSQSSPVMMSLSLSPTPCYPPANSAASMFLYDDTRAHHFTPPPPPAALSATALLQKAAEVGSKASTTFLQGLGLTMSSVGGDYSCDPIPEKKPLTLDFLGLGGNQTSSSSADQYPVLLSSMNNGRGRRDHFGIDASSSSFTGLLGGHSWDDTSDQKPAAGFL</sequence>
<feature type="compositionally biased region" description="Pro residues" evidence="9">
    <location>
        <begin position="194"/>
        <end position="208"/>
    </location>
</feature>
<evidence type="ECO:0000256" key="2">
    <source>
        <dbReference type="ARBA" id="ARBA00022737"/>
    </source>
</evidence>
<dbReference type="InterPro" id="IPR055186">
    <property type="entry name" value="C2H2-2nd_BIRD-IDD"/>
</dbReference>
<dbReference type="PROSITE" id="PS00028">
    <property type="entry name" value="ZINC_FINGER_C2H2_1"/>
    <property type="match status" value="1"/>
</dbReference>
<evidence type="ECO:0000256" key="4">
    <source>
        <dbReference type="ARBA" id="ARBA00022833"/>
    </source>
</evidence>
<feature type="domain" description="C2H2-type" evidence="10">
    <location>
        <begin position="44"/>
        <end position="66"/>
    </location>
</feature>
<dbReference type="Pfam" id="PF00096">
    <property type="entry name" value="zf-C2H2"/>
    <property type="match status" value="1"/>
</dbReference>
<dbReference type="GO" id="GO:0005634">
    <property type="term" value="C:nucleus"/>
    <property type="evidence" value="ECO:0007669"/>
    <property type="project" value="TreeGrafter"/>
</dbReference>
<evidence type="ECO:0000313" key="11">
    <source>
        <dbReference type="EMBL" id="RAL47328.1"/>
    </source>
</evidence>
<keyword evidence="1" id="KW-0479">Metal-binding</keyword>
<dbReference type="Pfam" id="PF22995">
    <property type="entry name" value="C2CH-3rd_BIRD-IDD"/>
    <property type="match status" value="1"/>
</dbReference>
<keyword evidence="5" id="KW-0805">Transcription regulation</keyword>
<evidence type="ECO:0000256" key="7">
    <source>
        <dbReference type="ARBA" id="ARBA00023163"/>
    </source>
</evidence>
<evidence type="ECO:0000256" key="9">
    <source>
        <dbReference type="SAM" id="MobiDB-lite"/>
    </source>
</evidence>
<dbReference type="PROSITE" id="PS50157">
    <property type="entry name" value="ZINC_FINGER_C2H2_2"/>
    <property type="match status" value="1"/>
</dbReference>
<dbReference type="Pfam" id="PF22992">
    <property type="entry name" value="C2CH-4th_BIRD-IDD"/>
    <property type="match status" value="1"/>
</dbReference>
<evidence type="ECO:0000256" key="6">
    <source>
        <dbReference type="ARBA" id="ARBA00023125"/>
    </source>
</evidence>
<dbReference type="FunFam" id="3.30.160.60:FF:000554">
    <property type="entry name" value="protein indeterminate-domain 12-like"/>
    <property type="match status" value="1"/>
</dbReference>
<organism evidence="11 12">
    <name type="scientific">Cuscuta australis</name>
    <dbReference type="NCBI Taxonomy" id="267555"/>
    <lineage>
        <taxon>Eukaryota</taxon>
        <taxon>Viridiplantae</taxon>
        <taxon>Streptophyta</taxon>
        <taxon>Embryophyta</taxon>
        <taxon>Tracheophyta</taxon>
        <taxon>Spermatophyta</taxon>
        <taxon>Magnoliopsida</taxon>
        <taxon>eudicotyledons</taxon>
        <taxon>Gunneridae</taxon>
        <taxon>Pentapetalae</taxon>
        <taxon>asterids</taxon>
        <taxon>lamiids</taxon>
        <taxon>Solanales</taxon>
        <taxon>Convolvulaceae</taxon>
        <taxon>Cuscuteae</taxon>
        <taxon>Cuscuta</taxon>
        <taxon>Cuscuta subgen. Grammica</taxon>
        <taxon>Cuscuta sect. Cleistogrammica</taxon>
    </lineage>
</organism>
<keyword evidence="2" id="KW-0677">Repeat</keyword>
<evidence type="ECO:0000313" key="12">
    <source>
        <dbReference type="Proteomes" id="UP000249390"/>
    </source>
</evidence>
<keyword evidence="6" id="KW-0238">DNA-binding</keyword>
<dbReference type="FunFam" id="3.30.160.60:FF:000131">
    <property type="entry name" value="protein indeterminate-domain 5, chloroplastic-like"/>
    <property type="match status" value="1"/>
</dbReference>
<evidence type="ECO:0000259" key="10">
    <source>
        <dbReference type="PROSITE" id="PS50157"/>
    </source>
</evidence>
<name>A0A328DRQ0_9ASTE</name>
<dbReference type="InterPro" id="IPR055187">
    <property type="entry name" value="C2CH-3rd_BIRD-IDD"/>
</dbReference>
<dbReference type="InterPro" id="IPR036236">
    <property type="entry name" value="Znf_C2H2_sf"/>
</dbReference>
<keyword evidence="4" id="KW-0862">Zinc</keyword>
<evidence type="ECO:0000256" key="1">
    <source>
        <dbReference type="ARBA" id="ARBA00022723"/>
    </source>
</evidence>
<evidence type="ECO:0000256" key="3">
    <source>
        <dbReference type="ARBA" id="ARBA00022771"/>
    </source>
</evidence>
<dbReference type="InterPro" id="IPR055185">
    <property type="entry name" value="C2CH-4th_BIRD-IDD"/>
</dbReference>
<reference evidence="11 12" key="1">
    <citation type="submission" date="2018-06" db="EMBL/GenBank/DDBJ databases">
        <title>The Genome of Cuscuta australis (Dodder) Provides Insight into the Evolution of Plant Parasitism.</title>
        <authorList>
            <person name="Liu H."/>
        </authorList>
    </citation>
    <scope>NUCLEOTIDE SEQUENCE [LARGE SCALE GENOMIC DNA]</scope>
    <source>
        <strain evidence="12">cv. Yunnan</strain>
        <tissue evidence="11">Vines</tissue>
    </source>
</reference>
<dbReference type="InterPro" id="IPR031140">
    <property type="entry name" value="IDD1-16"/>
</dbReference>
<gene>
    <name evidence="11" type="ORF">DM860_013293</name>
</gene>
<evidence type="ECO:0000256" key="8">
    <source>
        <dbReference type="PROSITE-ProRule" id="PRU00042"/>
    </source>
</evidence>
<keyword evidence="12" id="KW-1185">Reference proteome</keyword>
<proteinExistence type="predicted"/>
<dbReference type="GO" id="GO:0003677">
    <property type="term" value="F:DNA binding"/>
    <property type="evidence" value="ECO:0007669"/>
    <property type="project" value="UniProtKB-KW"/>
</dbReference>
<evidence type="ECO:0000256" key="5">
    <source>
        <dbReference type="ARBA" id="ARBA00023015"/>
    </source>
</evidence>
<dbReference type="PANTHER" id="PTHR10593:SF188">
    <property type="entry name" value="ZINC FINGER PROTEIN GAI-ASSOCIATED FACTOR 1"/>
    <property type="match status" value="1"/>
</dbReference>
<dbReference type="Proteomes" id="UP000249390">
    <property type="component" value="Unassembled WGS sequence"/>
</dbReference>
<dbReference type="SMART" id="SM00355">
    <property type="entry name" value="ZnF_C2H2"/>
    <property type="match status" value="3"/>
</dbReference>
<keyword evidence="3 8" id="KW-0863">Zinc-finger</keyword>
<dbReference type="AlphaFoldDB" id="A0A328DRQ0"/>
<keyword evidence="7" id="KW-0804">Transcription</keyword>
<feature type="compositionally biased region" description="Gly residues" evidence="9">
    <location>
        <begin position="245"/>
        <end position="258"/>
    </location>
</feature>
<feature type="compositionally biased region" description="Polar residues" evidence="9">
    <location>
        <begin position="224"/>
        <end position="233"/>
    </location>
</feature>
<dbReference type="PANTHER" id="PTHR10593">
    <property type="entry name" value="SERINE/THREONINE-PROTEIN KINASE RIO"/>
    <property type="match status" value="1"/>
</dbReference>
<dbReference type="SUPFAM" id="SSF57667">
    <property type="entry name" value="beta-beta-alpha zinc fingers"/>
    <property type="match status" value="1"/>
</dbReference>
<dbReference type="InterPro" id="IPR013087">
    <property type="entry name" value="Znf_C2H2_type"/>
</dbReference>
<feature type="region of interest" description="Disordered" evidence="9">
    <location>
        <begin position="182"/>
        <end position="212"/>
    </location>
</feature>
<dbReference type="GO" id="GO:0003700">
    <property type="term" value="F:DNA-binding transcription factor activity"/>
    <property type="evidence" value="ECO:0007669"/>
    <property type="project" value="TreeGrafter"/>
</dbReference>
<protein>
    <recommendedName>
        <fullName evidence="10">C2H2-type domain-containing protein</fullName>
    </recommendedName>
</protein>
<feature type="region of interest" description="Disordered" evidence="9">
    <location>
        <begin position="224"/>
        <end position="258"/>
    </location>
</feature>
<dbReference type="Pfam" id="PF22996">
    <property type="entry name" value="C2H2-2nd_BIRD-IDD"/>
    <property type="match status" value="1"/>
</dbReference>